<dbReference type="AlphaFoldDB" id="A0A096PAR6"/>
<keyword evidence="2" id="KW-1185">Reference proteome</keyword>
<proteinExistence type="predicted"/>
<name>A0A096PAR6_OSTTA</name>
<comment type="caution">
    <text evidence="1">The sequence shown here is derived from an EMBL/GenBank/DDBJ whole genome shotgun (WGS) entry which is preliminary data.</text>
</comment>
<dbReference type="Gene3D" id="2.130.10.10">
    <property type="entry name" value="YVTN repeat-like/Quinoprotein amine dehydrogenase"/>
    <property type="match status" value="1"/>
</dbReference>
<organism evidence="1 2">
    <name type="scientific">Ostreococcus tauri</name>
    <name type="common">Marine green alga</name>
    <dbReference type="NCBI Taxonomy" id="70448"/>
    <lineage>
        <taxon>Eukaryota</taxon>
        <taxon>Viridiplantae</taxon>
        <taxon>Chlorophyta</taxon>
        <taxon>Mamiellophyceae</taxon>
        <taxon>Mamiellales</taxon>
        <taxon>Bathycoccaceae</taxon>
        <taxon>Ostreococcus</taxon>
    </lineage>
</organism>
<dbReference type="InParanoid" id="A0A096PAR6"/>
<dbReference type="EMBL" id="CAID01000014">
    <property type="protein sequence ID" value="CEG02005.1"/>
    <property type="molecule type" value="Genomic_DNA"/>
</dbReference>
<sequence length="502" mass="52854">MSLEEIDCEFIARDRRGAAKRVVGDVLECQIALKRACVSKNSTKQHAGEEARDSQKSIITRAAALKRALTGFGALSARAIIDATIGADARGASEMRAAMAWHGAREILACADEGGRCVVRDVERLQSDDTRATQNEDDGSETTTTLRHRAHGRCASMAWRPRSGRTLALGGASGVSVWTRERRGTRATSAVASETGALSPIDSAKIRALANSGTSGEKAGHRWRLTIYNERGAHEAGPNAPPGGACEAERVAWSPDGRLLVACSRRCRVIHCWDASAGTYTPIGAGVAGLSEVAFSACGGYLLAAHVGEGFAVWKLDDMTCRKWCTNGREVTAVTWGEVNEKQGSAPVALVATRGSAKLSAVHLSSRDSVSDVSAHVLPIELPEIVTTTGSSGSNECDIADMDWDATSSRLVLALRGGARDGCVAVYATRTTKIVSGSLIGYFAVIGDDAGDRIAANAVKISAPRRVGSDRVRSTLAVVVDSGDVALVPLTYAVPHTMRTAL</sequence>
<dbReference type="InterPro" id="IPR045139">
    <property type="entry name" value="Aladin"/>
</dbReference>
<dbReference type="PANTHER" id="PTHR14494:SF0">
    <property type="entry name" value="ALADIN"/>
    <property type="match status" value="1"/>
</dbReference>
<dbReference type="Proteomes" id="UP000009170">
    <property type="component" value="Unassembled WGS sequence"/>
</dbReference>
<reference evidence="2" key="1">
    <citation type="journal article" date="2006" name="Proc. Natl. Acad. Sci. U.S.A.">
        <title>Genome analysis of the smallest free-living eukaryote Ostreococcus tauri unveils many unique features.</title>
        <authorList>
            <person name="Derelle E."/>
            <person name="Ferraz C."/>
            <person name="Rombauts S."/>
            <person name="Rouze P."/>
            <person name="Worden A.Z."/>
            <person name="Robbens S."/>
            <person name="Partensky F."/>
            <person name="Degroeve S."/>
            <person name="Echeynie S."/>
            <person name="Cooke R."/>
            <person name="Saeys Y."/>
            <person name="Wuyts J."/>
            <person name="Jabbari K."/>
            <person name="Bowler C."/>
            <person name="Panaud O."/>
            <person name="Piegu B."/>
            <person name="Ball S.G."/>
            <person name="Ral J.-P."/>
            <person name="Bouget F.-Y."/>
            <person name="Piganeau G."/>
            <person name="De Baets B."/>
            <person name="Picard A."/>
            <person name="Delseny M."/>
            <person name="Demaille J."/>
            <person name="Van de Peer Y."/>
            <person name="Moreau H."/>
        </authorList>
    </citation>
    <scope>NUCLEOTIDE SEQUENCE [LARGE SCALE GENOMIC DNA]</scope>
    <source>
        <strain evidence="2">OTTH 0595 / CCAP 157/2 / RCC745</strain>
    </source>
</reference>
<dbReference type="STRING" id="70448.A0A096PAR6"/>
<dbReference type="KEGG" id="ota:OT_ostta14g00790"/>
<dbReference type="GO" id="GO:0006913">
    <property type="term" value="P:nucleocytoplasmic transport"/>
    <property type="evidence" value="ECO:0007669"/>
    <property type="project" value="TreeGrafter"/>
</dbReference>
<evidence type="ECO:0000313" key="1">
    <source>
        <dbReference type="EMBL" id="CEG02005.1"/>
    </source>
</evidence>
<dbReference type="RefSeq" id="XP_022841301.1">
    <property type="nucleotide sequence ID" value="XM_022982521.1"/>
</dbReference>
<evidence type="ECO:0000313" key="2">
    <source>
        <dbReference type="Proteomes" id="UP000009170"/>
    </source>
</evidence>
<dbReference type="FunCoup" id="A0A096PAR6">
    <property type="interactions" value="1577"/>
</dbReference>
<dbReference type="SUPFAM" id="SSF82171">
    <property type="entry name" value="DPP6 N-terminal domain-like"/>
    <property type="match status" value="1"/>
</dbReference>
<dbReference type="GeneID" id="9837744"/>
<reference evidence="1 2" key="2">
    <citation type="journal article" date="2014" name="BMC Genomics">
        <title>An improved genome of the model marine alga Ostreococcus tauri unfolds by assessing Illumina de novo assemblies.</title>
        <authorList>
            <person name="Blanc-Mathieu R."/>
            <person name="Verhelst B."/>
            <person name="Derelle E."/>
            <person name="Rombauts S."/>
            <person name="Bouget F.Y."/>
            <person name="Carre I."/>
            <person name="Chateau A."/>
            <person name="Eyre-Walker A."/>
            <person name="Grimsley N."/>
            <person name="Moreau H."/>
            <person name="Piegu B."/>
            <person name="Rivals E."/>
            <person name="Schackwitz W."/>
            <person name="Van de Peer Y."/>
            <person name="Piganeau G."/>
        </authorList>
    </citation>
    <scope>NUCLEOTIDE SEQUENCE [LARGE SCALE GENOMIC DNA]</scope>
    <source>
        <strain evidence="2">OTTH 0595 / CCAP 157/2 / RCC745</strain>
    </source>
</reference>
<dbReference type="InterPro" id="IPR015943">
    <property type="entry name" value="WD40/YVTN_repeat-like_dom_sf"/>
</dbReference>
<dbReference type="GO" id="GO:0005643">
    <property type="term" value="C:nuclear pore"/>
    <property type="evidence" value="ECO:0007669"/>
    <property type="project" value="TreeGrafter"/>
</dbReference>
<dbReference type="PANTHER" id="PTHR14494">
    <property type="entry name" value="ALADIN/ADRACALIN/AAAS"/>
    <property type="match status" value="1"/>
</dbReference>
<protein>
    <submittedName>
        <fullName evidence="1">WD40/YVTN repeat-like-containing domain</fullName>
    </submittedName>
</protein>
<accession>A0A096PAR6</accession>
<dbReference type="OrthoDB" id="512984at2759"/>
<gene>
    <name evidence="1" type="ORF">OT_ostta14g00790</name>
</gene>